<sequence length="266" mass="30680">MPVCWRPEPHVFGETWTVSNAFNEDDGPQPPKVLKAPVEIQANLRLLLQSHDPLVVTFNERSQRFQSFLVDVDKDRKRIALDEMVPNDGERFIRAGEYFRVEGFHDGVRIAWECRQPVQVGEHQGAPCYWCPLPEEVTYHQRRNAFRAPLLKGQPVPIELAGDRLPAGINGEMLDISATGCKLRFAGDATQQLQTGQVYERFSARLPFGTLLTPVELRHLSYNDKLNITLAGVRFYRMNGPEQRLVERFVYQLQREARRFDKDDLF</sequence>
<dbReference type="InterPro" id="IPR009926">
    <property type="entry name" value="T3SS_YcgR_PilZN"/>
</dbReference>
<evidence type="ECO:0000256" key="2">
    <source>
        <dbReference type="ARBA" id="ARBA00022741"/>
    </source>
</evidence>
<evidence type="ECO:0000256" key="1">
    <source>
        <dbReference type="ARBA" id="ARBA00022636"/>
    </source>
</evidence>
<evidence type="ECO:0000259" key="5">
    <source>
        <dbReference type="Pfam" id="PF07317"/>
    </source>
</evidence>
<dbReference type="KEGG" id="poj:PtoMrB4_36740"/>
<dbReference type="EMBL" id="AP022642">
    <property type="protein sequence ID" value="BCA29697.1"/>
    <property type="molecule type" value="Genomic_DNA"/>
</dbReference>
<protein>
    <recommendedName>
        <fullName evidence="8">C-di-GMP-binding flagellar brake protein YcgR, contains PilZNR and PilZ domains</fullName>
    </recommendedName>
</protein>
<dbReference type="GO" id="GO:0035438">
    <property type="term" value="F:cyclic-di-GMP binding"/>
    <property type="evidence" value="ECO:0007669"/>
    <property type="project" value="InterPro"/>
</dbReference>
<evidence type="ECO:0000313" key="7">
    <source>
        <dbReference type="Proteomes" id="UP000501237"/>
    </source>
</evidence>
<dbReference type="Pfam" id="PF07317">
    <property type="entry name" value="PilZN"/>
    <property type="match status" value="1"/>
</dbReference>
<accession>A0A679GSV7</accession>
<evidence type="ECO:0000256" key="3">
    <source>
        <dbReference type="ARBA" id="ARBA00023143"/>
    </source>
</evidence>
<evidence type="ECO:0000313" key="6">
    <source>
        <dbReference type="EMBL" id="BCA29697.1"/>
    </source>
</evidence>
<name>A0A679GSV7_9GAMM</name>
<dbReference type="InterPro" id="IPR012349">
    <property type="entry name" value="Split_barrel_FMN-bd"/>
</dbReference>
<dbReference type="Gene3D" id="2.40.10.220">
    <property type="entry name" value="predicted glycosyltransferase like domains"/>
    <property type="match status" value="1"/>
</dbReference>
<dbReference type="Gene3D" id="2.30.110.10">
    <property type="entry name" value="Electron Transport, Fmn-binding Protein, Chain A"/>
    <property type="match status" value="1"/>
</dbReference>
<dbReference type="InterPro" id="IPR009875">
    <property type="entry name" value="PilZ_domain"/>
</dbReference>
<organism evidence="6 7">
    <name type="scientific">Metapseudomonas otitidis</name>
    <dbReference type="NCBI Taxonomy" id="319939"/>
    <lineage>
        <taxon>Bacteria</taxon>
        <taxon>Pseudomonadati</taxon>
        <taxon>Pseudomonadota</taxon>
        <taxon>Gammaproteobacteria</taxon>
        <taxon>Pseudomonadales</taxon>
        <taxon>Pseudomonadaceae</taxon>
        <taxon>Metapseudomonas</taxon>
    </lineage>
</organism>
<dbReference type="Pfam" id="PF07238">
    <property type="entry name" value="PilZ"/>
    <property type="match status" value="1"/>
</dbReference>
<evidence type="ECO:0000259" key="4">
    <source>
        <dbReference type="Pfam" id="PF07238"/>
    </source>
</evidence>
<keyword evidence="3" id="KW-0975">Bacterial flagellum</keyword>
<proteinExistence type="predicted"/>
<keyword evidence="1" id="KW-0973">c-di-GMP</keyword>
<reference evidence="6 7" key="1">
    <citation type="journal article" date="2020" name="Microbiol. Resour. Announc.">
        <title>Complete genome sequence of Pseudomonas otitidis strain MrB4, isolated from Lake Biwa in Japan.</title>
        <authorList>
            <person name="Miyazaki K."/>
            <person name="Hase E."/>
            <person name="Maruya T."/>
        </authorList>
    </citation>
    <scope>NUCLEOTIDE SEQUENCE [LARGE SCALE GENOMIC DNA]</scope>
    <source>
        <strain evidence="6 7">MrB4</strain>
    </source>
</reference>
<keyword evidence="2" id="KW-0547">Nucleotide-binding</keyword>
<gene>
    <name evidence="6" type="ORF">PtoMrB4_36740</name>
</gene>
<dbReference type="AlphaFoldDB" id="A0A679GSV7"/>
<dbReference type="Proteomes" id="UP000501237">
    <property type="component" value="Chromosome"/>
</dbReference>
<feature type="domain" description="Type III secretion system flagellar brake protein YcgR PilZN" evidence="5">
    <location>
        <begin position="34"/>
        <end position="138"/>
    </location>
</feature>
<evidence type="ECO:0008006" key="8">
    <source>
        <dbReference type="Google" id="ProtNLM"/>
    </source>
</evidence>
<feature type="domain" description="PilZ" evidence="4">
    <location>
        <begin position="141"/>
        <end position="252"/>
    </location>
</feature>